<dbReference type="EMBL" id="JAJFAZ020000003">
    <property type="protein sequence ID" value="KAI5337245.1"/>
    <property type="molecule type" value="Genomic_DNA"/>
</dbReference>
<feature type="region of interest" description="Disordered" evidence="1">
    <location>
        <begin position="89"/>
        <end position="113"/>
    </location>
</feature>
<protein>
    <submittedName>
        <fullName evidence="2">Uncharacterized protein</fullName>
    </submittedName>
</protein>
<evidence type="ECO:0000256" key="1">
    <source>
        <dbReference type="SAM" id="MobiDB-lite"/>
    </source>
</evidence>
<keyword evidence="3" id="KW-1185">Reference proteome</keyword>
<evidence type="ECO:0000313" key="2">
    <source>
        <dbReference type="EMBL" id="KAI5337245.1"/>
    </source>
</evidence>
<organism evidence="2 3">
    <name type="scientific">Prunus dulcis</name>
    <name type="common">Almond</name>
    <name type="synonym">Amygdalus dulcis</name>
    <dbReference type="NCBI Taxonomy" id="3755"/>
    <lineage>
        <taxon>Eukaryota</taxon>
        <taxon>Viridiplantae</taxon>
        <taxon>Streptophyta</taxon>
        <taxon>Embryophyta</taxon>
        <taxon>Tracheophyta</taxon>
        <taxon>Spermatophyta</taxon>
        <taxon>Magnoliopsida</taxon>
        <taxon>eudicotyledons</taxon>
        <taxon>Gunneridae</taxon>
        <taxon>Pentapetalae</taxon>
        <taxon>rosids</taxon>
        <taxon>fabids</taxon>
        <taxon>Rosales</taxon>
        <taxon>Rosaceae</taxon>
        <taxon>Amygdaloideae</taxon>
        <taxon>Amygdaleae</taxon>
        <taxon>Prunus</taxon>
    </lineage>
</organism>
<evidence type="ECO:0000313" key="3">
    <source>
        <dbReference type="Proteomes" id="UP001054821"/>
    </source>
</evidence>
<feature type="compositionally biased region" description="Polar residues" evidence="1">
    <location>
        <begin position="89"/>
        <end position="100"/>
    </location>
</feature>
<gene>
    <name evidence="2" type="ORF">L3X38_016514</name>
</gene>
<accession>A0AAD4W5F3</accession>
<sequence>MNFQALNKSPKSQTLLIQSHTPDSTVRVPHSIKSSEVTLPTDWTLTTEIPPVPIQRSLSDLDYIQQYLDGTIKINFGHQTPQKSTVQLQQLPTPGQSQRHIPTRHSFAASSST</sequence>
<dbReference type="Proteomes" id="UP001054821">
    <property type="component" value="Chromosome 3"/>
</dbReference>
<dbReference type="AlphaFoldDB" id="A0AAD4W5F3"/>
<name>A0AAD4W5F3_PRUDU</name>
<reference evidence="2 3" key="1">
    <citation type="journal article" date="2022" name="G3 (Bethesda)">
        <title>Whole-genome sequence and methylome profiling of the almond [Prunus dulcis (Mill.) D.A. Webb] cultivar 'Nonpareil'.</title>
        <authorList>
            <person name="D'Amico-Willman K.M."/>
            <person name="Ouma W.Z."/>
            <person name="Meulia T."/>
            <person name="Sideli G.M."/>
            <person name="Gradziel T.M."/>
            <person name="Fresnedo-Ramirez J."/>
        </authorList>
    </citation>
    <scope>NUCLEOTIDE SEQUENCE [LARGE SCALE GENOMIC DNA]</scope>
    <source>
        <strain evidence="2">Clone GOH B32 T37-40</strain>
    </source>
</reference>
<proteinExistence type="predicted"/>
<comment type="caution">
    <text evidence="2">The sequence shown here is derived from an EMBL/GenBank/DDBJ whole genome shotgun (WGS) entry which is preliminary data.</text>
</comment>